<dbReference type="GO" id="GO:0071333">
    <property type="term" value="P:cellular response to glucose stimulus"/>
    <property type="evidence" value="ECO:0007669"/>
    <property type="project" value="TreeGrafter"/>
</dbReference>
<feature type="domain" description="Phosphoenolpyruvate carboxykinase GTP-utilising N-terminal" evidence="1">
    <location>
        <begin position="38"/>
        <end position="225"/>
    </location>
</feature>
<sequence length="226" mass="25814">MWRLKESAFEVHEIVVPHIGHVPVAKGDFKYLPKQVQDFVTQWVDVCQPRAVYICDGSVEEAEEITAKLMERGTLHKLTKYPNTYICRTDPRDVARVESRTVVCSVDRYATECHTKDGAASQLAHWISPENMDAAMQERFPGCMAGRMMYVIPFSMGPIGSPLSKIGVELTDSNYVVLCMRLMTRVSHDIWRVLGNNEFVRCLHSVGCPRPVNYRVVNHWSCNPRR</sequence>
<organism evidence="2 3">
    <name type="scientific">Macrostomum lignano</name>
    <dbReference type="NCBI Taxonomy" id="282301"/>
    <lineage>
        <taxon>Eukaryota</taxon>
        <taxon>Metazoa</taxon>
        <taxon>Spiralia</taxon>
        <taxon>Lophotrochozoa</taxon>
        <taxon>Platyhelminthes</taxon>
        <taxon>Rhabditophora</taxon>
        <taxon>Macrostomorpha</taxon>
        <taxon>Macrostomida</taxon>
        <taxon>Macrostomidae</taxon>
        <taxon>Macrostomum</taxon>
    </lineage>
</organism>
<dbReference type="SUPFAM" id="SSF68923">
    <property type="entry name" value="PEP carboxykinase N-terminal domain"/>
    <property type="match status" value="1"/>
</dbReference>
<reference evidence="2 3" key="1">
    <citation type="submission" date="2017-06" db="EMBL/GenBank/DDBJ databases">
        <title>A platform for efficient transgenesis in Macrostomum lignano, a flatworm model organism for stem cell research.</title>
        <authorList>
            <person name="Berezikov E."/>
        </authorList>
    </citation>
    <scope>NUCLEOTIDE SEQUENCE [LARGE SCALE GENOMIC DNA]</scope>
    <source>
        <strain evidence="2">DV1</strain>
        <tissue evidence="2">Whole organism</tissue>
    </source>
</reference>
<dbReference type="InterPro" id="IPR008210">
    <property type="entry name" value="PEP_carboxykinase_N"/>
</dbReference>
<dbReference type="EMBL" id="NIVC01001919">
    <property type="protein sequence ID" value="PAA62575.1"/>
    <property type="molecule type" value="Genomic_DNA"/>
</dbReference>
<keyword evidence="3" id="KW-1185">Reference proteome</keyword>
<dbReference type="GO" id="GO:0005829">
    <property type="term" value="C:cytosol"/>
    <property type="evidence" value="ECO:0007669"/>
    <property type="project" value="TreeGrafter"/>
</dbReference>
<evidence type="ECO:0000259" key="1">
    <source>
        <dbReference type="Pfam" id="PF17297"/>
    </source>
</evidence>
<dbReference type="PANTHER" id="PTHR11561">
    <property type="entry name" value="PHOSPHOENOLPYRUVATE CARBOXYKINASE"/>
    <property type="match status" value="1"/>
</dbReference>
<dbReference type="GO" id="GO:0019543">
    <property type="term" value="P:propionate catabolic process"/>
    <property type="evidence" value="ECO:0007669"/>
    <property type="project" value="TreeGrafter"/>
</dbReference>
<dbReference type="GO" id="GO:0004613">
    <property type="term" value="F:phosphoenolpyruvate carboxykinase (GTP) activity"/>
    <property type="evidence" value="ECO:0007669"/>
    <property type="project" value="TreeGrafter"/>
</dbReference>
<dbReference type="OrthoDB" id="5841594at2759"/>
<dbReference type="PANTHER" id="PTHR11561:SF0">
    <property type="entry name" value="PHOSPHOENOLPYRUVATE CARBOXYKINASE [GTP]-RELATED"/>
    <property type="match status" value="1"/>
</dbReference>
<dbReference type="Pfam" id="PF17297">
    <property type="entry name" value="PEPCK_N"/>
    <property type="match status" value="1"/>
</dbReference>
<dbReference type="GO" id="GO:0033993">
    <property type="term" value="P:response to lipid"/>
    <property type="evidence" value="ECO:0007669"/>
    <property type="project" value="TreeGrafter"/>
</dbReference>
<gene>
    <name evidence="2" type="ORF">BOX15_Mlig007627g2</name>
</gene>
<dbReference type="InterPro" id="IPR035078">
    <property type="entry name" value="PEP_carboxykinase_GTP_N"/>
</dbReference>
<evidence type="ECO:0000313" key="3">
    <source>
        <dbReference type="Proteomes" id="UP000215902"/>
    </source>
</evidence>
<dbReference type="GO" id="GO:0046327">
    <property type="term" value="P:glycerol biosynthetic process from pyruvate"/>
    <property type="evidence" value="ECO:0007669"/>
    <property type="project" value="TreeGrafter"/>
</dbReference>
<dbReference type="Gene3D" id="3.40.449.10">
    <property type="entry name" value="Phosphoenolpyruvate Carboxykinase, domain 1"/>
    <property type="match status" value="1"/>
</dbReference>
<evidence type="ECO:0000313" key="2">
    <source>
        <dbReference type="EMBL" id="PAA62575.1"/>
    </source>
</evidence>
<comment type="caution">
    <text evidence="2">The sequence shown here is derived from an EMBL/GenBank/DDBJ whole genome shotgun (WGS) entry which is preliminary data.</text>
</comment>
<name>A0A267EM00_9PLAT</name>
<dbReference type="STRING" id="282301.A0A267EM00"/>
<dbReference type="InterPro" id="IPR008209">
    <property type="entry name" value="PEP_carboxykinase_GTP"/>
</dbReference>
<dbReference type="GO" id="GO:0042594">
    <property type="term" value="P:response to starvation"/>
    <property type="evidence" value="ECO:0007669"/>
    <property type="project" value="TreeGrafter"/>
</dbReference>
<dbReference type="GO" id="GO:0006107">
    <property type="term" value="P:oxaloacetate metabolic process"/>
    <property type="evidence" value="ECO:0007669"/>
    <property type="project" value="TreeGrafter"/>
</dbReference>
<dbReference type="GO" id="GO:0030145">
    <property type="term" value="F:manganese ion binding"/>
    <property type="evidence" value="ECO:0007669"/>
    <property type="project" value="TreeGrafter"/>
</dbReference>
<protein>
    <recommendedName>
        <fullName evidence="1">Phosphoenolpyruvate carboxykinase GTP-utilising N-terminal domain-containing protein</fullName>
    </recommendedName>
</protein>
<accession>A0A267EM00</accession>
<proteinExistence type="predicted"/>
<dbReference type="GO" id="GO:0006094">
    <property type="term" value="P:gluconeogenesis"/>
    <property type="evidence" value="ECO:0007669"/>
    <property type="project" value="InterPro"/>
</dbReference>
<dbReference type="AlphaFoldDB" id="A0A267EM00"/>
<dbReference type="GO" id="GO:0005525">
    <property type="term" value="F:GTP binding"/>
    <property type="evidence" value="ECO:0007669"/>
    <property type="project" value="InterPro"/>
</dbReference>
<dbReference type="Proteomes" id="UP000215902">
    <property type="component" value="Unassembled WGS sequence"/>
</dbReference>